<sequence length="144" mass="16418">MARSVRSKRRARNQRVKADKLKVFEQNRLDEIIAKRDSHTDGQRVKADELNIPPELQVLNKEKESTTESGSSMETDKIQVKQTSKFDESDSEDEAMEESNKVAKTGSSSDNGVRIHKIVKQKYQKIHQSKVKALAAKKKKKPII</sequence>
<feature type="compositionally biased region" description="Basic and acidic residues" evidence="1">
    <location>
        <begin position="74"/>
        <end position="88"/>
    </location>
</feature>
<dbReference type="AlphaFoldDB" id="A0A8J4PX38"/>
<proteinExistence type="predicted"/>
<evidence type="ECO:0000313" key="2">
    <source>
        <dbReference type="EMBL" id="KAF2071141.1"/>
    </source>
</evidence>
<keyword evidence="3" id="KW-1185">Reference proteome</keyword>
<dbReference type="EMBL" id="AJWJ01000409">
    <property type="protein sequence ID" value="KAF2071141.1"/>
    <property type="molecule type" value="Genomic_DNA"/>
</dbReference>
<accession>A0A8J4PX38</accession>
<feature type="region of interest" description="Disordered" evidence="1">
    <location>
        <begin position="38"/>
        <end position="114"/>
    </location>
</feature>
<name>A0A8J4PX38_9MYCE</name>
<reference evidence="2" key="1">
    <citation type="submission" date="2020-01" db="EMBL/GenBank/DDBJ databases">
        <title>Development of genomics and gene disruption for Polysphondylium violaceum indicates a role for the polyketide synthase stlB in stalk morphogenesis.</title>
        <authorList>
            <person name="Narita B."/>
            <person name="Kawabe Y."/>
            <person name="Kin K."/>
            <person name="Saito T."/>
            <person name="Gibbs R."/>
            <person name="Kuspa A."/>
            <person name="Muzny D."/>
            <person name="Queller D."/>
            <person name="Richards S."/>
            <person name="Strassman J."/>
            <person name="Sucgang R."/>
            <person name="Worley K."/>
            <person name="Schaap P."/>
        </authorList>
    </citation>
    <scope>NUCLEOTIDE SEQUENCE</scope>
    <source>
        <strain evidence="2">QSvi11</strain>
    </source>
</reference>
<dbReference type="OrthoDB" id="20587at2759"/>
<dbReference type="Proteomes" id="UP000695562">
    <property type="component" value="Unassembled WGS sequence"/>
</dbReference>
<protein>
    <submittedName>
        <fullName evidence="2">Uncharacterized protein</fullName>
    </submittedName>
</protein>
<feature type="compositionally biased region" description="Basic and acidic residues" evidence="1">
    <location>
        <begin position="38"/>
        <end position="49"/>
    </location>
</feature>
<evidence type="ECO:0000256" key="1">
    <source>
        <dbReference type="SAM" id="MobiDB-lite"/>
    </source>
</evidence>
<evidence type="ECO:0000313" key="3">
    <source>
        <dbReference type="Proteomes" id="UP000695562"/>
    </source>
</evidence>
<comment type="caution">
    <text evidence="2">The sequence shown here is derived from an EMBL/GenBank/DDBJ whole genome shotgun (WGS) entry which is preliminary data.</text>
</comment>
<gene>
    <name evidence="2" type="ORF">CYY_007547</name>
</gene>
<organism evidence="2 3">
    <name type="scientific">Polysphondylium violaceum</name>
    <dbReference type="NCBI Taxonomy" id="133409"/>
    <lineage>
        <taxon>Eukaryota</taxon>
        <taxon>Amoebozoa</taxon>
        <taxon>Evosea</taxon>
        <taxon>Eumycetozoa</taxon>
        <taxon>Dictyostelia</taxon>
        <taxon>Dictyosteliales</taxon>
        <taxon>Dictyosteliaceae</taxon>
        <taxon>Polysphondylium</taxon>
    </lineage>
</organism>